<comment type="domain">
    <text evidence="9">Composed of three domains: the N-terminal N domain, which is responsible for interactions with the ribosome, the central G domain, which binds GTP, and the C-terminal M domain, which binds the RNA and the signal sequence of the RNC.</text>
</comment>
<accession>A0A143PQI1</accession>
<evidence type="ECO:0000256" key="9">
    <source>
        <dbReference type="HAMAP-Rule" id="MF_00306"/>
    </source>
</evidence>
<evidence type="ECO:0000256" key="5">
    <source>
        <dbReference type="ARBA" id="ARBA00023134"/>
    </source>
</evidence>
<dbReference type="HAMAP" id="MF_00306">
    <property type="entry name" value="SRP54"/>
    <property type="match status" value="1"/>
</dbReference>
<dbReference type="Gene3D" id="3.40.50.300">
    <property type="entry name" value="P-loop containing nucleotide triphosphate hydrolases"/>
    <property type="match status" value="1"/>
</dbReference>
<keyword evidence="2 9" id="KW-0547">Nucleotide-binding</keyword>
<comment type="similarity">
    <text evidence="1 9">Belongs to the GTP-binding SRP family. SRP54 subfamily.</text>
</comment>
<evidence type="ECO:0000313" key="12">
    <source>
        <dbReference type="Proteomes" id="UP000076079"/>
    </source>
</evidence>
<evidence type="ECO:0000256" key="6">
    <source>
        <dbReference type="ARBA" id="ARBA00023135"/>
    </source>
</evidence>
<dbReference type="Pfam" id="PF00448">
    <property type="entry name" value="SRP54"/>
    <property type="match status" value="1"/>
</dbReference>
<dbReference type="GO" id="GO:0048500">
    <property type="term" value="C:signal recognition particle"/>
    <property type="evidence" value="ECO:0007669"/>
    <property type="project" value="UniProtKB-UniRule"/>
</dbReference>
<reference evidence="11 12" key="1">
    <citation type="journal article" date="2016" name="Genome Announc.">
        <title>First Complete Genome Sequence of a Subdivision 6 Acidobacterium Strain.</title>
        <authorList>
            <person name="Huang S."/>
            <person name="Vieira S."/>
            <person name="Bunk B."/>
            <person name="Riedel T."/>
            <person name="Sproer C."/>
            <person name="Overmann J."/>
        </authorList>
    </citation>
    <scope>NUCLEOTIDE SEQUENCE [LARGE SCALE GENOMIC DNA]</scope>
    <source>
        <strain evidence="12">DSM 100886 HEG_-6_39</strain>
    </source>
</reference>
<dbReference type="CDD" id="cd18539">
    <property type="entry name" value="SRP_G"/>
    <property type="match status" value="1"/>
</dbReference>
<dbReference type="STRING" id="1855912.LuPra_04221"/>
<dbReference type="InterPro" id="IPR013822">
    <property type="entry name" value="Signal_recog_particl_SRP54_hlx"/>
</dbReference>
<evidence type="ECO:0000259" key="10">
    <source>
        <dbReference type="PROSITE" id="PS00300"/>
    </source>
</evidence>
<keyword evidence="7 9" id="KW-0687">Ribonucleoprotein</keyword>
<comment type="subcellular location">
    <subcellularLocation>
        <location evidence="9">Cytoplasm</location>
    </subcellularLocation>
    <text evidence="9">The SRP-RNC complex is targeted to the cytoplasmic membrane.</text>
</comment>
<evidence type="ECO:0000313" key="11">
    <source>
        <dbReference type="EMBL" id="AMY10977.1"/>
    </source>
</evidence>
<dbReference type="Proteomes" id="UP000076079">
    <property type="component" value="Chromosome"/>
</dbReference>
<comment type="catalytic activity">
    <reaction evidence="8 9">
        <text>GTP + H2O = GDP + phosphate + H(+)</text>
        <dbReference type="Rhea" id="RHEA:19669"/>
        <dbReference type="ChEBI" id="CHEBI:15377"/>
        <dbReference type="ChEBI" id="CHEBI:15378"/>
        <dbReference type="ChEBI" id="CHEBI:37565"/>
        <dbReference type="ChEBI" id="CHEBI:43474"/>
        <dbReference type="ChEBI" id="CHEBI:58189"/>
        <dbReference type="EC" id="3.6.5.4"/>
    </reaction>
</comment>
<dbReference type="GO" id="GO:0006614">
    <property type="term" value="P:SRP-dependent cotranslational protein targeting to membrane"/>
    <property type="evidence" value="ECO:0007669"/>
    <property type="project" value="InterPro"/>
</dbReference>
<evidence type="ECO:0000256" key="3">
    <source>
        <dbReference type="ARBA" id="ARBA00022801"/>
    </source>
</evidence>
<dbReference type="InterPro" id="IPR003593">
    <property type="entry name" value="AAA+_ATPase"/>
</dbReference>
<dbReference type="SUPFAM" id="SSF52540">
    <property type="entry name" value="P-loop containing nucleoside triphosphate hydrolases"/>
    <property type="match status" value="1"/>
</dbReference>
<keyword evidence="6 9" id="KW-0733">Signal recognition particle</keyword>
<dbReference type="InterPro" id="IPR004125">
    <property type="entry name" value="Signal_recog_particle_SRP54_M"/>
</dbReference>
<feature type="binding site" evidence="9">
    <location>
        <begin position="247"/>
        <end position="250"/>
    </location>
    <ligand>
        <name>GTP</name>
        <dbReference type="ChEBI" id="CHEBI:37565"/>
    </ligand>
</feature>
<organism evidence="11 12">
    <name type="scientific">Luteitalea pratensis</name>
    <dbReference type="NCBI Taxonomy" id="1855912"/>
    <lineage>
        <taxon>Bacteria</taxon>
        <taxon>Pseudomonadati</taxon>
        <taxon>Acidobacteriota</taxon>
        <taxon>Vicinamibacteria</taxon>
        <taxon>Vicinamibacterales</taxon>
        <taxon>Vicinamibacteraceae</taxon>
        <taxon>Luteitalea</taxon>
    </lineage>
</organism>
<dbReference type="KEGG" id="abac:LuPra_04221"/>
<dbReference type="InterPro" id="IPR036891">
    <property type="entry name" value="Signal_recog_part_SRP54_M_sf"/>
</dbReference>
<evidence type="ECO:0000256" key="7">
    <source>
        <dbReference type="ARBA" id="ARBA00023274"/>
    </source>
</evidence>
<dbReference type="SUPFAM" id="SSF47446">
    <property type="entry name" value="Signal peptide-binding domain"/>
    <property type="match status" value="1"/>
</dbReference>
<reference evidence="12" key="2">
    <citation type="submission" date="2016-04" db="EMBL/GenBank/DDBJ databases">
        <title>First Complete Genome Sequence of a Subdivision 6 Acidobacterium.</title>
        <authorList>
            <person name="Huang S."/>
            <person name="Vieira S."/>
            <person name="Bunk B."/>
            <person name="Riedel T."/>
            <person name="Sproeer C."/>
            <person name="Overmann J."/>
        </authorList>
    </citation>
    <scope>NUCLEOTIDE SEQUENCE [LARGE SCALE GENOMIC DNA]</scope>
    <source>
        <strain evidence="12">DSM 100886 HEG_-6_39</strain>
    </source>
</reference>
<evidence type="ECO:0000256" key="4">
    <source>
        <dbReference type="ARBA" id="ARBA00022884"/>
    </source>
</evidence>
<evidence type="ECO:0000256" key="8">
    <source>
        <dbReference type="ARBA" id="ARBA00048027"/>
    </source>
</evidence>
<dbReference type="InterPro" id="IPR027417">
    <property type="entry name" value="P-loop_NTPase"/>
</dbReference>
<protein>
    <recommendedName>
        <fullName evidence="9">Signal recognition particle protein</fullName>
        <ecNumber evidence="9">3.6.5.4</ecNumber>
    </recommendedName>
    <alternativeName>
        <fullName evidence="9">Fifty-four homolog</fullName>
    </alternativeName>
</protein>
<keyword evidence="3 9" id="KW-0378">Hydrolase</keyword>
<dbReference type="SMART" id="SM00963">
    <property type="entry name" value="SRP54_N"/>
    <property type="match status" value="1"/>
</dbReference>
<feature type="binding site" evidence="9">
    <location>
        <begin position="107"/>
        <end position="114"/>
    </location>
    <ligand>
        <name>GTP</name>
        <dbReference type="ChEBI" id="CHEBI:37565"/>
    </ligand>
</feature>
<proteinExistence type="inferred from homology"/>
<sequence>MFDSLSNRLQDVFANLGREVRLTPETVEIALREIRMALLEADVNFKVVKAFVDKVRDRAVDAEVLKSLSPGQQVVRIVRDEMLALFGDTQGGLPPVSATPRVILMLGLQGSGKTTTTGKLAKWLVKQGKHPIVVSTDVRRPAAIEQLNLVAKQAGVRAHDPAGNLDPVSRASGAMQEARTLGYDTIIVDTAGRLHIDDELMVELEAIKAAVQPTDQLYVADAMTGQDAIKSAGEFNRRVGVTGVVLSKMDGDARGGAALSVVSVVGVPIAFTGSGERLEDLEAFHPDRVVSRVLGMGDVLSLIEKAESVVTQEDAAKLEKKILENDFTLEDFREQLQTIKRMGPLENILGMLPGMGQIKQQMQGKIDDKQMAHVEAIILSMTPRERRNHQLLNGSRRRRIARGSGRSVEEVNRLIKQFLDMKKMMKMMGGLAGGKGGGKLRKQFGMMKAAMQAQRTLR</sequence>
<feature type="binding site" evidence="9">
    <location>
        <begin position="189"/>
        <end position="193"/>
    </location>
    <ligand>
        <name>GTP</name>
        <dbReference type="ChEBI" id="CHEBI:37565"/>
    </ligand>
</feature>
<evidence type="ECO:0000256" key="2">
    <source>
        <dbReference type="ARBA" id="ARBA00022741"/>
    </source>
</evidence>
<dbReference type="PANTHER" id="PTHR11564">
    <property type="entry name" value="SIGNAL RECOGNITION PARTICLE 54K PROTEIN SRP54"/>
    <property type="match status" value="1"/>
</dbReference>
<dbReference type="SMART" id="SM00962">
    <property type="entry name" value="SRP54"/>
    <property type="match status" value="1"/>
</dbReference>
<gene>
    <name evidence="9 11" type="primary">ffh</name>
    <name evidence="11" type="ORF">LuPra_04221</name>
</gene>
<comment type="subunit">
    <text evidence="9">Part of the signal recognition particle protein translocation system, which is composed of SRP and FtsY.</text>
</comment>
<dbReference type="Pfam" id="PF02978">
    <property type="entry name" value="SRP_SPB"/>
    <property type="match status" value="1"/>
</dbReference>
<dbReference type="GO" id="GO:0005525">
    <property type="term" value="F:GTP binding"/>
    <property type="evidence" value="ECO:0007669"/>
    <property type="project" value="UniProtKB-UniRule"/>
</dbReference>
<keyword evidence="5 9" id="KW-0342">GTP-binding</keyword>
<dbReference type="EC" id="3.6.5.4" evidence="9"/>
<dbReference type="InterPro" id="IPR004780">
    <property type="entry name" value="SRP"/>
</dbReference>
<dbReference type="PANTHER" id="PTHR11564:SF5">
    <property type="entry name" value="SIGNAL RECOGNITION PARTICLE SUBUNIT SRP54"/>
    <property type="match status" value="1"/>
</dbReference>
<dbReference type="InterPro" id="IPR000897">
    <property type="entry name" value="SRP54_GTPase_dom"/>
</dbReference>
<dbReference type="AlphaFoldDB" id="A0A143PQI1"/>
<keyword evidence="9" id="KW-0963">Cytoplasm</keyword>
<dbReference type="Gene3D" id="1.10.260.30">
    <property type="entry name" value="Signal recognition particle, SRP54 subunit, M-domain"/>
    <property type="match status" value="1"/>
</dbReference>
<feature type="domain" description="SRP54-type proteins GTP-binding" evidence="10">
    <location>
        <begin position="268"/>
        <end position="281"/>
    </location>
</feature>
<keyword evidence="4 9" id="KW-0694">RNA-binding</keyword>
<dbReference type="Pfam" id="PF02881">
    <property type="entry name" value="SRP54_N"/>
    <property type="match status" value="1"/>
</dbReference>
<dbReference type="Gene3D" id="1.20.120.140">
    <property type="entry name" value="Signal recognition particle SRP54, nucleotide-binding domain"/>
    <property type="match status" value="1"/>
</dbReference>
<dbReference type="InterPro" id="IPR042101">
    <property type="entry name" value="SRP54_N_sf"/>
</dbReference>
<evidence type="ECO:0000256" key="1">
    <source>
        <dbReference type="ARBA" id="ARBA00005450"/>
    </source>
</evidence>
<dbReference type="RefSeq" id="WP_237050656.1">
    <property type="nucleotide sequence ID" value="NZ_CP015136.1"/>
</dbReference>
<dbReference type="NCBIfam" id="TIGR00959">
    <property type="entry name" value="ffh"/>
    <property type="match status" value="1"/>
</dbReference>
<comment type="function">
    <text evidence="9">Involved in targeting and insertion of nascent membrane proteins into the cytoplasmic membrane. Binds to the hydrophobic signal sequence of the ribosome-nascent chain (RNC) as it emerges from the ribosomes. The SRP-RNC complex is then targeted to the cytoplasmic membrane where it interacts with the SRP receptor FtsY.</text>
</comment>
<dbReference type="SMART" id="SM00382">
    <property type="entry name" value="AAA"/>
    <property type="match status" value="1"/>
</dbReference>
<dbReference type="PATRIC" id="fig|1813736.3.peg.4460"/>
<dbReference type="GO" id="GO:0008312">
    <property type="term" value="F:7S RNA binding"/>
    <property type="evidence" value="ECO:0007669"/>
    <property type="project" value="InterPro"/>
</dbReference>
<dbReference type="PROSITE" id="PS00300">
    <property type="entry name" value="SRP54"/>
    <property type="match status" value="1"/>
</dbReference>
<keyword evidence="12" id="KW-1185">Reference proteome</keyword>
<dbReference type="InterPro" id="IPR022941">
    <property type="entry name" value="SRP54"/>
</dbReference>
<dbReference type="GO" id="GO:0003924">
    <property type="term" value="F:GTPase activity"/>
    <property type="evidence" value="ECO:0007669"/>
    <property type="project" value="UniProtKB-UniRule"/>
</dbReference>
<dbReference type="EMBL" id="CP015136">
    <property type="protein sequence ID" value="AMY10977.1"/>
    <property type="molecule type" value="Genomic_DNA"/>
</dbReference>
<name>A0A143PQI1_LUTPR</name>